<evidence type="ECO:0000256" key="8">
    <source>
        <dbReference type="ARBA" id="ARBA00023136"/>
    </source>
</evidence>
<proteinExistence type="inferred from homology"/>
<dbReference type="CDD" id="cd03213">
    <property type="entry name" value="ABCG_EPDR"/>
    <property type="match status" value="1"/>
</dbReference>
<keyword evidence="8 10" id="KW-0472">Membrane</keyword>
<dbReference type="PANTHER" id="PTHR48042:SF11">
    <property type="entry name" value="ABC TRANSPORTER G FAMILY MEMBER 11"/>
    <property type="match status" value="1"/>
</dbReference>
<protein>
    <recommendedName>
        <fullName evidence="11">ABC transporter domain-containing protein</fullName>
    </recommendedName>
</protein>
<evidence type="ECO:0000313" key="12">
    <source>
        <dbReference type="EMBL" id="CAK9863927.1"/>
    </source>
</evidence>
<dbReference type="Pfam" id="PF19055">
    <property type="entry name" value="ABC2_membrane_7"/>
    <property type="match status" value="1"/>
</dbReference>
<feature type="transmembrane region" description="Helical" evidence="10">
    <location>
        <begin position="532"/>
        <end position="565"/>
    </location>
</feature>
<evidence type="ECO:0000256" key="10">
    <source>
        <dbReference type="SAM" id="Phobius"/>
    </source>
</evidence>
<name>A0ABP1ANE5_9BRYO</name>
<evidence type="ECO:0000256" key="1">
    <source>
        <dbReference type="ARBA" id="ARBA00004141"/>
    </source>
</evidence>
<reference evidence="12" key="1">
    <citation type="submission" date="2024-03" db="EMBL/GenBank/DDBJ databases">
        <authorList>
            <consortium name="ELIXIR-Norway"/>
            <consortium name="Elixir Norway"/>
        </authorList>
    </citation>
    <scope>NUCLEOTIDE SEQUENCE</scope>
</reference>
<dbReference type="PANTHER" id="PTHR48042">
    <property type="entry name" value="ABC TRANSPORTER G FAMILY MEMBER 11"/>
    <property type="match status" value="1"/>
</dbReference>
<feature type="compositionally biased region" description="Polar residues" evidence="9">
    <location>
        <begin position="12"/>
        <end position="21"/>
    </location>
</feature>
<keyword evidence="4 10" id="KW-0812">Transmembrane</keyword>
<feature type="transmembrane region" description="Helical" evidence="10">
    <location>
        <begin position="416"/>
        <end position="441"/>
    </location>
</feature>
<evidence type="ECO:0000256" key="7">
    <source>
        <dbReference type="ARBA" id="ARBA00022989"/>
    </source>
</evidence>
<accession>A0ABP1ANE5</accession>
<dbReference type="InterPro" id="IPR043926">
    <property type="entry name" value="ABCG_dom"/>
</dbReference>
<comment type="subcellular location">
    <subcellularLocation>
        <location evidence="1">Membrane</location>
        <topology evidence="1">Multi-pass membrane protein</topology>
    </subcellularLocation>
</comment>
<dbReference type="Proteomes" id="UP001497522">
    <property type="component" value="Chromosome 14"/>
</dbReference>
<dbReference type="InterPro" id="IPR052215">
    <property type="entry name" value="Plant_ABCG"/>
</dbReference>
<dbReference type="InterPro" id="IPR013525">
    <property type="entry name" value="ABC2_TM"/>
</dbReference>
<sequence length="601" mass="65568">MADLGLEDVEVQNGSRSSPLTNMRRDPKLVDLEKQDAAGVVTKQLQQQQTPVSLTWSNLSVTVSGRAGSVLHGQHAKLLHNSTGYAEAGSITAIMGPSGSGKSTLLNAIAGRLSPNTVMTGKIMLNGQSKSTLAYGLAGYVTQEDVLIGTLTVRETIQYSARLRLPDNLSPKELKEIVDSTIVEMGLYECQNTSVGTFFVRGISGGEKRRLSIALHILTRPHLLFLDEPTSGLDSAAAYFVVQTLKNLAKGGRTLISSIHQPSNEVFQLFDSLVLLSSGRTIFFGERESAAEHFATAGFPCPPLRNPSDHFLHTINADFDQVKSTLRNLTKGAMDVEVGEPSVFGNSSTKQVVIKLLKAYESSEYAARAISKVQQITTEIGEKSIVIPGRSGSQASFVMQCMMLTRRSFTNMMRDIGYYWLRLVMYFLISLCMGTIFWRVGNDYNAILARSGCMVFVSGYLTFMAIGGFPSFVEDMKVFCHERMNGHCGVVAFVIGNLLSSLPFLFLISLVSGTIVYYFVKLHPGFDHYAYFVLLLFAALTCVESLMMAVASVVGANFLAGIVIGAGIQFSFSKKEPVSKVWAYGPLTGNFHLGWGLLSFE</sequence>
<dbReference type="SUPFAM" id="SSF52540">
    <property type="entry name" value="P-loop containing nucleoside triphosphate hydrolases"/>
    <property type="match status" value="1"/>
</dbReference>
<dbReference type="SMART" id="SM00382">
    <property type="entry name" value="AAA"/>
    <property type="match status" value="1"/>
</dbReference>
<evidence type="ECO:0000256" key="9">
    <source>
        <dbReference type="SAM" id="MobiDB-lite"/>
    </source>
</evidence>
<comment type="similarity">
    <text evidence="2">Belongs to the ABC transporter superfamily. ABCG family. Eye pigment precursor importer (TC 3.A.1.204) subfamily.</text>
</comment>
<evidence type="ECO:0000256" key="4">
    <source>
        <dbReference type="ARBA" id="ARBA00022692"/>
    </source>
</evidence>
<keyword evidence="5" id="KW-0547">Nucleotide-binding</keyword>
<keyword evidence="13" id="KW-1185">Reference proteome</keyword>
<dbReference type="Pfam" id="PF01061">
    <property type="entry name" value="ABC2_membrane"/>
    <property type="match status" value="1"/>
</dbReference>
<dbReference type="InterPro" id="IPR003439">
    <property type="entry name" value="ABC_transporter-like_ATP-bd"/>
</dbReference>
<evidence type="ECO:0000256" key="3">
    <source>
        <dbReference type="ARBA" id="ARBA00022448"/>
    </source>
</evidence>
<evidence type="ECO:0000256" key="5">
    <source>
        <dbReference type="ARBA" id="ARBA00022741"/>
    </source>
</evidence>
<evidence type="ECO:0000256" key="2">
    <source>
        <dbReference type="ARBA" id="ARBA00005814"/>
    </source>
</evidence>
<feature type="transmembrane region" description="Helical" evidence="10">
    <location>
        <begin position="490"/>
        <end position="520"/>
    </location>
</feature>
<feature type="transmembrane region" description="Helical" evidence="10">
    <location>
        <begin position="447"/>
        <end position="469"/>
    </location>
</feature>
<keyword evidence="3" id="KW-0813">Transport</keyword>
<dbReference type="Pfam" id="PF00005">
    <property type="entry name" value="ABC_tran"/>
    <property type="match status" value="1"/>
</dbReference>
<keyword evidence="7 10" id="KW-1133">Transmembrane helix</keyword>
<keyword evidence="6" id="KW-0067">ATP-binding</keyword>
<evidence type="ECO:0000313" key="13">
    <source>
        <dbReference type="Proteomes" id="UP001497522"/>
    </source>
</evidence>
<feature type="region of interest" description="Disordered" evidence="9">
    <location>
        <begin position="1"/>
        <end position="25"/>
    </location>
</feature>
<dbReference type="EMBL" id="OZ023715">
    <property type="protein sequence ID" value="CAK9863927.1"/>
    <property type="molecule type" value="Genomic_DNA"/>
</dbReference>
<dbReference type="InterPro" id="IPR003593">
    <property type="entry name" value="AAA+_ATPase"/>
</dbReference>
<gene>
    <name evidence="12" type="ORF">CSSPJE1EN2_LOCUS6922</name>
</gene>
<dbReference type="Gene3D" id="3.40.50.300">
    <property type="entry name" value="P-loop containing nucleotide triphosphate hydrolases"/>
    <property type="match status" value="1"/>
</dbReference>
<organism evidence="12 13">
    <name type="scientific">Sphagnum jensenii</name>
    <dbReference type="NCBI Taxonomy" id="128206"/>
    <lineage>
        <taxon>Eukaryota</taxon>
        <taxon>Viridiplantae</taxon>
        <taxon>Streptophyta</taxon>
        <taxon>Embryophyta</taxon>
        <taxon>Bryophyta</taxon>
        <taxon>Sphagnophytina</taxon>
        <taxon>Sphagnopsida</taxon>
        <taxon>Sphagnales</taxon>
        <taxon>Sphagnaceae</taxon>
        <taxon>Sphagnum</taxon>
    </lineage>
</organism>
<evidence type="ECO:0000256" key="6">
    <source>
        <dbReference type="ARBA" id="ARBA00022840"/>
    </source>
</evidence>
<dbReference type="InterPro" id="IPR027417">
    <property type="entry name" value="P-loop_NTPase"/>
</dbReference>
<feature type="domain" description="ABC transporter" evidence="11">
    <location>
        <begin position="54"/>
        <end position="303"/>
    </location>
</feature>
<dbReference type="PROSITE" id="PS50893">
    <property type="entry name" value="ABC_TRANSPORTER_2"/>
    <property type="match status" value="1"/>
</dbReference>
<feature type="compositionally biased region" description="Acidic residues" evidence="9">
    <location>
        <begin position="1"/>
        <end position="10"/>
    </location>
</feature>
<evidence type="ECO:0000259" key="11">
    <source>
        <dbReference type="PROSITE" id="PS50893"/>
    </source>
</evidence>